<dbReference type="InterPro" id="IPR015365">
    <property type="entry name" value="Elong-fact-P_C"/>
</dbReference>
<name>A0A4U1JKN0_9BACT</name>
<comment type="similarity">
    <text evidence="3 7 9">Belongs to the elongation factor P family.</text>
</comment>
<evidence type="ECO:0000256" key="2">
    <source>
        <dbReference type="ARBA" id="ARBA00004815"/>
    </source>
</evidence>
<dbReference type="OrthoDB" id="9801844at2"/>
<keyword evidence="13" id="KW-1185">Reference proteome</keyword>
<dbReference type="PROSITE" id="PS01275">
    <property type="entry name" value="EFP"/>
    <property type="match status" value="1"/>
</dbReference>
<dbReference type="NCBIfam" id="NF001810">
    <property type="entry name" value="PRK00529.1"/>
    <property type="match status" value="1"/>
</dbReference>
<dbReference type="Gene3D" id="2.40.50.140">
    <property type="entry name" value="Nucleic acid-binding proteins"/>
    <property type="match status" value="2"/>
</dbReference>
<evidence type="ECO:0000256" key="8">
    <source>
        <dbReference type="NCBIfam" id="TIGR00038"/>
    </source>
</evidence>
<dbReference type="InterPro" id="IPR011768">
    <property type="entry name" value="Transl_elongation_fac_P"/>
</dbReference>
<feature type="domain" description="Elongation factor P C-terminal" evidence="10">
    <location>
        <begin position="130"/>
        <end position="185"/>
    </location>
</feature>
<comment type="subcellular location">
    <subcellularLocation>
        <location evidence="1 7">Cytoplasm</location>
    </subcellularLocation>
</comment>
<dbReference type="PANTHER" id="PTHR30053:SF12">
    <property type="entry name" value="ELONGATION FACTOR P (EF-P) FAMILY PROTEIN"/>
    <property type="match status" value="1"/>
</dbReference>
<dbReference type="FunFam" id="2.30.30.30:FF:000003">
    <property type="entry name" value="Elongation factor P"/>
    <property type="match status" value="1"/>
</dbReference>
<evidence type="ECO:0000259" key="10">
    <source>
        <dbReference type="SMART" id="SM00841"/>
    </source>
</evidence>
<dbReference type="InterPro" id="IPR008991">
    <property type="entry name" value="Translation_prot_SH3-like_sf"/>
</dbReference>
<dbReference type="PIRSF" id="PIRSF005901">
    <property type="entry name" value="EF-P"/>
    <property type="match status" value="1"/>
</dbReference>
<dbReference type="InterPro" id="IPR020599">
    <property type="entry name" value="Transl_elong_fac_P/YeiP"/>
</dbReference>
<dbReference type="InterPro" id="IPR001059">
    <property type="entry name" value="Transl_elong_P/YeiP_cen"/>
</dbReference>
<dbReference type="InterPro" id="IPR014722">
    <property type="entry name" value="Rib_uL2_dom2"/>
</dbReference>
<feature type="domain" description="Translation elongation factor P/YeiP central" evidence="11">
    <location>
        <begin position="68"/>
        <end position="122"/>
    </location>
</feature>
<dbReference type="Proteomes" id="UP000309215">
    <property type="component" value="Unassembled WGS sequence"/>
</dbReference>
<dbReference type="HAMAP" id="MF_00141">
    <property type="entry name" value="EF_P"/>
    <property type="match status" value="1"/>
</dbReference>
<comment type="function">
    <text evidence="7">Involved in peptide bond synthesis. Stimulates efficient translation and peptide-bond synthesis on native or reconstituted 70S ribosomes in vitro. Probably functions indirectly by altering the affinity of the ribosome for aminoacyl-tRNA, thus increasing their reactivity as acceptors for peptidyl transferase.</text>
</comment>
<evidence type="ECO:0000259" key="11">
    <source>
        <dbReference type="SMART" id="SM01185"/>
    </source>
</evidence>
<dbReference type="GO" id="GO:0003746">
    <property type="term" value="F:translation elongation factor activity"/>
    <property type="evidence" value="ECO:0007669"/>
    <property type="project" value="UniProtKB-UniRule"/>
</dbReference>
<dbReference type="FunFam" id="2.40.50.140:FF:000009">
    <property type="entry name" value="Elongation factor P"/>
    <property type="match status" value="1"/>
</dbReference>
<dbReference type="SUPFAM" id="SSF50249">
    <property type="entry name" value="Nucleic acid-binding proteins"/>
    <property type="match status" value="2"/>
</dbReference>
<evidence type="ECO:0000256" key="4">
    <source>
        <dbReference type="ARBA" id="ARBA00022490"/>
    </source>
</evidence>
<evidence type="ECO:0000256" key="3">
    <source>
        <dbReference type="ARBA" id="ARBA00009479"/>
    </source>
</evidence>
<dbReference type="EMBL" id="SSMQ01000001">
    <property type="protein sequence ID" value="TKD13314.1"/>
    <property type="molecule type" value="Genomic_DNA"/>
</dbReference>
<keyword evidence="6 7" id="KW-0648">Protein biosynthesis</keyword>
<dbReference type="SMART" id="SM00841">
    <property type="entry name" value="Elong-fact-P_C"/>
    <property type="match status" value="1"/>
</dbReference>
<sequence>MDTSDIRKGLKMMLDGSKDPFSVIEFQFVKPGKGQAFTRVKLKNMANGNVLERTFKSGEKLEPANVETRTYQYIYPEGSDFVFMDQNTGEQINVPGDKIGEDAQWLSDGMNVDVTLFNEQPIGIEIPPSVVLQITTCEPGVKGDTASGATKPATLSTGAIINVPLFVKEGEWVKVDTEGGKYLERVNR</sequence>
<dbReference type="Gene3D" id="2.30.30.30">
    <property type="match status" value="1"/>
</dbReference>
<dbReference type="UniPathway" id="UPA00345"/>
<evidence type="ECO:0000313" key="12">
    <source>
        <dbReference type="EMBL" id="TKD13314.1"/>
    </source>
</evidence>
<dbReference type="FunFam" id="2.40.50.140:FF:000004">
    <property type="entry name" value="Elongation factor P"/>
    <property type="match status" value="1"/>
</dbReference>
<dbReference type="AlphaFoldDB" id="A0A4U1JKN0"/>
<dbReference type="NCBIfam" id="TIGR00038">
    <property type="entry name" value="efp"/>
    <property type="match status" value="1"/>
</dbReference>
<dbReference type="CDD" id="cd04470">
    <property type="entry name" value="S1_EF-P_repeat_1"/>
    <property type="match status" value="1"/>
</dbReference>
<dbReference type="SMART" id="SM01185">
    <property type="entry name" value="EFP"/>
    <property type="match status" value="1"/>
</dbReference>
<evidence type="ECO:0000313" key="13">
    <source>
        <dbReference type="Proteomes" id="UP000309215"/>
    </source>
</evidence>
<keyword evidence="5 7" id="KW-0251">Elongation factor</keyword>
<reference evidence="12 13" key="1">
    <citation type="submission" date="2019-04" db="EMBL/GenBank/DDBJ databases">
        <authorList>
            <person name="Li Y."/>
            <person name="Wang J."/>
        </authorList>
    </citation>
    <scope>NUCLEOTIDE SEQUENCE [LARGE SCALE GENOMIC DNA]</scope>
    <source>
        <strain evidence="12 13">DSM 14668</strain>
    </source>
</reference>
<protein>
    <recommendedName>
        <fullName evidence="7 8">Elongation factor P</fullName>
        <shortName evidence="7">EF-P</shortName>
    </recommendedName>
</protein>
<evidence type="ECO:0000256" key="5">
    <source>
        <dbReference type="ARBA" id="ARBA00022768"/>
    </source>
</evidence>
<dbReference type="SUPFAM" id="SSF50104">
    <property type="entry name" value="Translation proteins SH3-like domain"/>
    <property type="match status" value="1"/>
</dbReference>
<dbReference type="CDD" id="cd05794">
    <property type="entry name" value="S1_EF-P_repeat_2"/>
    <property type="match status" value="1"/>
</dbReference>
<comment type="caution">
    <text evidence="12">The sequence shown here is derived from an EMBL/GenBank/DDBJ whole genome shotgun (WGS) entry which is preliminary data.</text>
</comment>
<comment type="pathway">
    <text evidence="2 7">Protein biosynthesis; polypeptide chain elongation.</text>
</comment>
<dbReference type="GO" id="GO:0005829">
    <property type="term" value="C:cytosol"/>
    <property type="evidence" value="ECO:0007669"/>
    <property type="project" value="UniProtKB-ARBA"/>
</dbReference>
<organism evidence="12 13">
    <name type="scientific">Polyangium fumosum</name>
    <dbReference type="NCBI Taxonomy" id="889272"/>
    <lineage>
        <taxon>Bacteria</taxon>
        <taxon>Pseudomonadati</taxon>
        <taxon>Myxococcota</taxon>
        <taxon>Polyangia</taxon>
        <taxon>Polyangiales</taxon>
        <taxon>Polyangiaceae</taxon>
        <taxon>Polyangium</taxon>
    </lineage>
</organism>
<evidence type="ECO:0000256" key="7">
    <source>
        <dbReference type="HAMAP-Rule" id="MF_00141"/>
    </source>
</evidence>
<dbReference type="Pfam" id="PF01132">
    <property type="entry name" value="EFP"/>
    <property type="match status" value="1"/>
</dbReference>
<proteinExistence type="inferred from homology"/>
<dbReference type="InterPro" id="IPR013852">
    <property type="entry name" value="Transl_elong_P/YeiP_CS"/>
</dbReference>
<dbReference type="InterPro" id="IPR012340">
    <property type="entry name" value="NA-bd_OB-fold"/>
</dbReference>
<evidence type="ECO:0000256" key="9">
    <source>
        <dbReference type="RuleBase" id="RU004389"/>
    </source>
</evidence>
<keyword evidence="4 7" id="KW-0963">Cytoplasm</keyword>
<accession>A0A4U1JKN0</accession>
<gene>
    <name evidence="7 12" type="primary">efp</name>
    <name evidence="12" type="ORF">E8A74_01835</name>
</gene>
<dbReference type="Pfam" id="PF08207">
    <property type="entry name" value="EFP_N"/>
    <property type="match status" value="1"/>
</dbReference>
<dbReference type="RefSeq" id="WP_136927130.1">
    <property type="nucleotide sequence ID" value="NZ_SSMQ01000001.1"/>
</dbReference>
<evidence type="ECO:0000256" key="1">
    <source>
        <dbReference type="ARBA" id="ARBA00004496"/>
    </source>
</evidence>
<dbReference type="GO" id="GO:0043043">
    <property type="term" value="P:peptide biosynthetic process"/>
    <property type="evidence" value="ECO:0007669"/>
    <property type="project" value="InterPro"/>
</dbReference>
<evidence type="ECO:0000256" key="6">
    <source>
        <dbReference type="ARBA" id="ARBA00022917"/>
    </source>
</evidence>
<dbReference type="PANTHER" id="PTHR30053">
    <property type="entry name" value="ELONGATION FACTOR P"/>
    <property type="match status" value="1"/>
</dbReference>
<dbReference type="Pfam" id="PF09285">
    <property type="entry name" value="Elong-fact-P_C"/>
    <property type="match status" value="1"/>
</dbReference>
<dbReference type="InterPro" id="IPR013185">
    <property type="entry name" value="Transl_elong_KOW-like"/>
</dbReference>